<dbReference type="PANTHER" id="PTHR11133">
    <property type="entry name" value="SACCHAROPINE DEHYDROGENASE"/>
    <property type="match status" value="1"/>
</dbReference>
<evidence type="ECO:0000313" key="4">
    <source>
        <dbReference type="EMBL" id="SGZ11088.1"/>
    </source>
</evidence>
<feature type="domain" description="Saccharopine dehydrogenase NADP binding" evidence="2">
    <location>
        <begin position="5"/>
        <end position="99"/>
    </location>
</feature>
<keyword evidence="1" id="KW-0560">Oxidoreductase</keyword>
<protein>
    <recommendedName>
        <fullName evidence="6">Saccharopine dehydrogenase</fullName>
    </recommendedName>
</protein>
<evidence type="ECO:0000313" key="5">
    <source>
        <dbReference type="Proteomes" id="UP000183794"/>
    </source>
</evidence>
<dbReference type="RefSeq" id="WP_075497831.1">
    <property type="nucleotide sequence ID" value="NZ_CAWRBC010000118.1"/>
</dbReference>
<dbReference type="Pfam" id="PF16653">
    <property type="entry name" value="Sacchrp_dh_C"/>
    <property type="match status" value="1"/>
</dbReference>
<dbReference type="SUPFAM" id="SSF55347">
    <property type="entry name" value="Glyceraldehyde-3-phosphate dehydrogenase-like, C-terminal domain"/>
    <property type="match status" value="1"/>
</dbReference>
<evidence type="ECO:0000256" key="1">
    <source>
        <dbReference type="ARBA" id="ARBA00023002"/>
    </source>
</evidence>
<sequence>MAKRIVVLGLGRIGGAIAKILHSHDDYEVTGADISPNAVARFSHQFPTKLLSTKSSEMRDYNDILAGQDAVISALTFNDNPYVAQAALANGCSYFDLTEDVRCTQAIKEIALAAAPGQVFMPQCGLAPGFIGILGYSFRHSFDRLDSLKLRVGALPEYPSNQMMYNLTWSTEGLINEYANPCESIKNHIPTLTEPLEGREVFSISGVEYEAFNTSGGLANLCYSLDGQLRELTYKTIRYPGHCKLMKFLFHDLRLGEEGKRRDMLMEIFESSVATTMQDLVLISVVATGYVDERLRQCSRTFLLRHTAEQSAIQISTASAAVTTVDLILNSREPRQGFVEQETLDIEDFLGNEFAKAYRDAELSI</sequence>
<proteinExistence type="predicted"/>
<name>A0A1L0A9V6_9GAMM</name>
<dbReference type="AlphaFoldDB" id="A0A1L0A9V6"/>
<dbReference type="InterPro" id="IPR032095">
    <property type="entry name" value="Sacchrp_dh-like_C"/>
</dbReference>
<dbReference type="InterPro" id="IPR036291">
    <property type="entry name" value="NAD(P)-bd_dom_sf"/>
</dbReference>
<evidence type="ECO:0000259" key="2">
    <source>
        <dbReference type="Pfam" id="PF03435"/>
    </source>
</evidence>
<dbReference type="SUPFAM" id="SSF51735">
    <property type="entry name" value="NAD(P)-binding Rossmann-fold domains"/>
    <property type="match status" value="1"/>
</dbReference>
<gene>
    <name evidence="4" type="ORF">NVI5450_3642</name>
</gene>
<reference evidence="4 5" key="1">
    <citation type="submission" date="2016-11" db="EMBL/GenBank/DDBJ databases">
        <authorList>
            <person name="Jaros S."/>
            <person name="Januszkiewicz K."/>
            <person name="Wedrychowicz H."/>
        </authorList>
    </citation>
    <scope>NUCLEOTIDE SEQUENCE [LARGE SCALE GENOMIC DNA]</scope>
    <source>
        <strain evidence="4">NVI 5450</strain>
    </source>
</reference>
<dbReference type="EMBL" id="FPLD01000102">
    <property type="protein sequence ID" value="SGZ11088.1"/>
    <property type="molecule type" value="Genomic_DNA"/>
</dbReference>
<dbReference type="Gene3D" id="3.30.360.10">
    <property type="entry name" value="Dihydrodipicolinate Reductase, domain 2"/>
    <property type="match status" value="1"/>
</dbReference>
<feature type="domain" description="Saccharopine dehydrogenase-like C-terminal" evidence="3">
    <location>
        <begin position="125"/>
        <end position="345"/>
    </location>
</feature>
<dbReference type="InterPro" id="IPR051168">
    <property type="entry name" value="AASS"/>
</dbReference>
<dbReference type="OrthoDB" id="9769367at2"/>
<dbReference type="Proteomes" id="UP000183794">
    <property type="component" value="Unassembled WGS sequence"/>
</dbReference>
<dbReference type="GO" id="GO:0016491">
    <property type="term" value="F:oxidoreductase activity"/>
    <property type="evidence" value="ECO:0007669"/>
    <property type="project" value="UniProtKB-KW"/>
</dbReference>
<organism evidence="4 5">
    <name type="scientific">Moritella viscosa</name>
    <dbReference type="NCBI Taxonomy" id="80854"/>
    <lineage>
        <taxon>Bacteria</taxon>
        <taxon>Pseudomonadati</taxon>
        <taxon>Pseudomonadota</taxon>
        <taxon>Gammaproteobacteria</taxon>
        <taxon>Alteromonadales</taxon>
        <taxon>Moritellaceae</taxon>
        <taxon>Moritella</taxon>
    </lineage>
</organism>
<dbReference type="Gene3D" id="3.40.50.720">
    <property type="entry name" value="NAD(P)-binding Rossmann-like Domain"/>
    <property type="match status" value="1"/>
</dbReference>
<dbReference type="PANTHER" id="PTHR11133:SF22">
    <property type="entry name" value="ALPHA-AMINOADIPIC SEMIALDEHYDE SYNTHASE, MITOCHONDRIAL"/>
    <property type="match status" value="1"/>
</dbReference>
<evidence type="ECO:0000259" key="3">
    <source>
        <dbReference type="Pfam" id="PF16653"/>
    </source>
</evidence>
<dbReference type="Pfam" id="PF03435">
    <property type="entry name" value="Sacchrp_dh_NADP"/>
    <property type="match status" value="1"/>
</dbReference>
<evidence type="ECO:0008006" key="6">
    <source>
        <dbReference type="Google" id="ProtNLM"/>
    </source>
</evidence>
<dbReference type="InterPro" id="IPR005097">
    <property type="entry name" value="Sacchrp_dh_NADP-bd"/>
</dbReference>
<accession>A0A1L0A9V6</accession>